<sequence>MDKGIKIFILSFFISILILVILYYIPAGRESLYTSHQELNSADEQLEIYDRANVTGFVDPLIGTAKDGHVFPGPCLPFGVVKVGFDVEGLDSNGGYTVSGRITGISHLHVSGTGGEPKYGVISQFPVVDKPDEKISIEDYYSDRSLEHFEVGYSKFGLKRYNIMVELTAS</sequence>
<evidence type="ECO:0000313" key="4">
    <source>
        <dbReference type="Proteomes" id="UP000789759"/>
    </source>
</evidence>
<dbReference type="GO" id="GO:0030246">
    <property type="term" value="F:carbohydrate binding"/>
    <property type="evidence" value="ECO:0007669"/>
    <property type="project" value="InterPro"/>
</dbReference>
<keyword evidence="1" id="KW-1133">Transmembrane helix</keyword>
<dbReference type="InterPro" id="IPR041371">
    <property type="entry name" value="GH92_N"/>
</dbReference>
<name>A0A9N9IJZ6_9GLOM</name>
<dbReference type="Pfam" id="PF17678">
    <property type="entry name" value="Glyco_hydro_92N"/>
    <property type="match status" value="1"/>
</dbReference>
<evidence type="ECO:0000259" key="2">
    <source>
        <dbReference type="Pfam" id="PF17678"/>
    </source>
</evidence>
<dbReference type="GO" id="GO:0006516">
    <property type="term" value="P:glycoprotein catabolic process"/>
    <property type="evidence" value="ECO:0007669"/>
    <property type="project" value="TreeGrafter"/>
</dbReference>
<accession>A0A9N9IJZ6</accession>
<keyword evidence="1" id="KW-0812">Transmembrane</keyword>
<dbReference type="InterPro" id="IPR050883">
    <property type="entry name" value="PNGase"/>
</dbReference>
<reference evidence="3" key="1">
    <citation type="submission" date="2021-06" db="EMBL/GenBank/DDBJ databases">
        <authorList>
            <person name="Kallberg Y."/>
            <person name="Tangrot J."/>
            <person name="Rosling A."/>
        </authorList>
    </citation>
    <scope>NUCLEOTIDE SEQUENCE</scope>
    <source>
        <strain evidence="3">FL966</strain>
    </source>
</reference>
<dbReference type="InterPro" id="IPR014718">
    <property type="entry name" value="GH-type_carb-bd"/>
</dbReference>
<dbReference type="OrthoDB" id="2428606at2759"/>
<proteinExistence type="predicted"/>
<dbReference type="AlphaFoldDB" id="A0A9N9IJZ6"/>
<dbReference type="GO" id="GO:0005829">
    <property type="term" value="C:cytosol"/>
    <property type="evidence" value="ECO:0007669"/>
    <property type="project" value="TreeGrafter"/>
</dbReference>
<gene>
    <name evidence="3" type="ORF">CPELLU_LOCUS13876</name>
</gene>
<keyword evidence="1" id="KW-0472">Membrane</keyword>
<feature type="non-terminal residue" evidence="3">
    <location>
        <position position="1"/>
    </location>
</feature>
<dbReference type="GO" id="GO:0000224">
    <property type="term" value="F:peptide-N4-(N-acetyl-beta-glucosaminyl)asparagine amidase activity"/>
    <property type="evidence" value="ECO:0007669"/>
    <property type="project" value="TreeGrafter"/>
</dbReference>
<comment type="caution">
    <text evidence="3">The sequence shown here is derived from an EMBL/GenBank/DDBJ whole genome shotgun (WGS) entry which is preliminary data.</text>
</comment>
<protein>
    <submittedName>
        <fullName evidence="3">12420_t:CDS:1</fullName>
    </submittedName>
</protein>
<dbReference type="EMBL" id="CAJVQA010015460">
    <property type="protein sequence ID" value="CAG8737273.1"/>
    <property type="molecule type" value="Genomic_DNA"/>
</dbReference>
<dbReference type="Gene3D" id="2.70.98.10">
    <property type="match status" value="1"/>
</dbReference>
<dbReference type="Proteomes" id="UP000789759">
    <property type="component" value="Unassembled WGS sequence"/>
</dbReference>
<feature type="transmembrane region" description="Helical" evidence="1">
    <location>
        <begin position="7"/>
        <end position="25"/>
    </location>
</feature>
<keyword evidence="4" id="KW-1185">Reference proteome</keyword>
<dbReference type="GO" id="GO:0005634">
    <property type="term" value="C:nucleus"/>
    <property type="evidence" value="ECO:0007669"/>
    <property type="project" value="TreeGrafter"/>
</dbReference>
<evidence type="ECO:0000313" key="3">
    <source>
        <dbReference type="EMBL" id="CAG8737273.1"/>
    </source>
</evidence>
<dbReference type="PANTHER" id="PTHR12143:SF38">
    <property type="entry name" value="ALPHA-1,2-MANNOSIDASE FAMILY PROTEIN (AFU_ORTHOLOGUE AFUA_5G10520)"/>
    <property type="match status" value="1"/>
</dbReference>
<organism evidence="3 4">
    <name type="scientific">Cetraspora pellucida</name>
    <dbReference type="NCBI Taxonomy" id="1433469"/>
    <lineage>
        <taxon>Eukaryota</taxon>
        <taxon>Fungi</taxon>
        <taxon>Fungi incertae sedis</taxon>
        <taxon>Mucoromycota</taxon>
        <taxon>Glomeromycotina</taxon>
        <taxon>Glomeromycetes</taxon>
        <taxon>Diversisporales</taxon>
        <taxon>Gigasporaceae</taxon>
        <taxon>Cetraspora</taxon>
    </lineage>
</organism>
<feature type="domain" description="Glycosyl hydrolase family 92 N-terminal" evidence="2">
    <location>
        <begin position="57"/>
        <end position="170"/>
    </location>
</feature>
<evidence type="ECO:0000256" key="1">
    <source>
        <dbReference type="SAM" id="Phobius"/>
    </source>
</evidence>
<dbReference type="PANTHER" id="PTHR12143">
    <property type="entry name" value="PEPTIDE N-GLYCANASE PNGASE -RELATED"/>
    <property type="match status" value="1"/>
</dbReference>